<protein>
    <submittedName>
        <fullName evidence="2">DinB family protein</fullName>
    </submittedName>
</protein>
<evidence type="ECO:0000259" key="1">
    <source>
        <dbReference type="Pfam" id="PF12867"/>
    </source>
</evidence>
<evidence type="ECO:0000313" key="2">
    <source>
        <dbReference type="EMBL" id="MFD2547881.1"/>
    </source>
</evidence>
<comment type="caution">
    <text evidence="2">The sequence shown here is derived from an EMBL/GenBank/DDBJ whole genome shotgun (WGS) entry which is preliminary data.</text>
</comment>
<sequence>MHLSKNETVEEVNRVFTRARECLLTYPEEKINGCPPTGGWTIGQVAEHIIICSDGIPDRQTTEADRPFYQFEDQLKHMFLDVTQKYEAAPTLYPTKGKYELEQLEDALERNRLRLIQKAESTDLKALCVDMEFPTFGLLTRYEWIRFICFHTERHLWQIRKIGHALAST</sequence>
<dbReference type="Proteomes" id="UP001597545">
    <property type="component" value="Unassembled WGS sequence"/>
</dbReference>
<name>A0ABW5KJY8_9SPHI</name>
<reference evidence="3" key="1">
    <citation type="journal article" date="2019" name="Int. J. Syst. Evol. Microbiol.">
        <title>The Global Catalogue of Microorganisms (GCM) 10K type strain sequencing project: providing services to taxonomists for standard genome sequencing and annotation.</title>
        <authorList>
            <consortium name="The Broad Institute Genomics Platform"/>
            <consortium name="The Broad Institute Genome Sequencing Center for Infectious Disease"/>
            <person name="Wu L."/>
            <person name="Ma J."/>
        </authorList>
    </citation>
    <scope>NUCLEOTIDE SEQUENCE [LARGE SCALE GENOMIC DNA]</scope>
    <source>
        <strain evidence="3">KCTC 42662</strain>
    </source>
</reference>
<evidence type="ECO:0000313" key="3">
    <source>
        <dbReference type="Proteomes" id="UP001597545"/>
    </source>
</evidence>
<proteinExistence type="predicted"/>
<dbReference type="Pfam" id="PF12867">
    <property type="entry name" value="DinB_2"/>
    <property type="match status" value="1"/>
</dbReference>
<gene>
    <name evidence="2" type="ORF">ACFSR5_09515</name>
</gene>
<dbReference type="RefSeq" id="WP_380903061.1">
    <property type="nucleotide sequence ID" value="NZ_JBHUEG010000007.1"/>
</dbReference>
<dbReference type="InterPro" id="IPR024775">
    <property type="entry name" value="DinB-like"/>
</dbReference>
<dbReference type="Gene3D" id="1.20.120.450">
    <property type="entry name" value="dinb family like domain"/>
    <property type="match status" value="1"/>
</dbReference>
<accession>A0ABW5KJY8</accession>
<dbReference type="EMBL" id="JBHULR010000003">
    <property type="protein sequence ID" value="MFD2547881.1"/>
    <property type="molecule type" value="Genomic_DNA"/>
</dbReference>
<organism evidence="2 3">
    <name type="scientific">Sphingobacterium suaedae</name>
    <dbReference type="NCBI Taxonomy" id="1686402"/>
    <lineage>
        <taxon>Bacteria</taxon>
        <taxon>Pseudomonadati</taxon>
        <taxon>Bacteroidota</taxon>
        <taxon>Sphingobacteriia</taxon>
        <taxon>Sphingobacteriales</taxon>
        <taxon>Sphingobacteriaceae</taxon>
        <taxon>Sphingobacterium</taxon>
    </lineage>
</organism>
<dbReference type="SUPFAM" id="SSF109854">
    <property type="entry name" value="DinB/YfiT-like putative metalloenzymes"/>
    <property type="match status" value="1"/>
</dbReference>
<dbReference type="InterPro" id="IPR034660">
    <property type="entry name" value="DinB/YfiT-like"/>
</dbReference>
<feature type="domain" description="DinB-like" evidence="1">
    <location>
        <begin position="17"/>
        <end position="159"/>
    </location>
</feature>
<keyword evidence="3" id="KW-1185">Reference proteome</keyword>